<comment type="similarity">
    <text evidence="1">Belongs to the metallo-dependent hydrolases superfamily. Hydantoinase/dihydropyrimidinase family.</text>
</comment>
<evidence type="ECO:0000256" key="1">
    <source>
        <dbReference type="ARBA" id="ARBA00008829"/>
    </source>
</evidence>
<evidence type="ECO:0000259" key="2">
    <source>
        <dbReference type="Pfam" id="PF01979"/>
    </source>
</evidence>
<dbReference type="EMBL" id="JAHRVA010000001">
    <property type="protein sequence ID" value="MBV2142389.1"/>
    <property type="molecule type" value="Genomic_DNA"/>
</dbReference>
<proteinExistence type="inferred from homology"/>
<sequence length="458" mass="49894">MTLDLVLKNAQLVLPGGGLTPGSVGVKDGRIAVIAETGEELTGRETVDCQGLWLMPGVVDPHVHFDFGDPETDFETESRAAALGGTTSILSFHRSKELRDSFPVVKERAEKQSCIDFGLHFGLTSQMHVESLEEVARRFGVTSFKLYMMYKGAAGAAKGFTEIDDALLYAALKATAAIPGAVMGVHCENVEVIPALRSALKAAGRNDLKAWNEQSPGFLEAENVFRVCYFAEQTGTSVNIVHMSSGESLEIVRYLRQKPSRHAGPPIYVETCPHYLVVDDEWPAGVLAKVNPPVRGKADIEALWEGVFDGSVTTIGSDHVARKRGTKDKDIWSASAGFPGSGLLLPLMLHEGYHRRGLPLDRIADLTSANAAKIYNMPSKGSIAVGKDADLLVVDPDLERTVDHAISESYSDYSPYQGMTLKGWPVRTLVHGRTVMLDGRITDEARTAPWGRYLDRRT</sequence>
<name>A0A949PLZ0_9HYPH</name>
<reference evidence="3 4" key="1">
    <citation type="submission" date="2021-06" db="EMBL/GenBank/DDBJ databases">
        <title>Falsochrobactrum tianjin sp.nov., a new petroleum-degrading bacteria isolated from oily soils.</title>
        <authorList>
            <person name="Chen G."/>
            <person name="Chen H."/>
            <person name="Tian J."/>
            <person name="Qing J."/>
            <person name="Zhong L."/>
            <person name="Ma W."/>
            <person name="Song Y."/>
            <person name="Cui X."/>
            <person name="Yan B."/>
        </authorList>
    </citation>
    <scope>NUCLEOTIDE SEQUENCE [LARGE SCALE GENOMIC DNA]</scope>
    <source>
        <strain evidence="3 4">TDYN1</strain>
    </source>
</reference>
<dbReference type="FunFam" id="3.20.20.140:FF:000174">
    <property type="entry name" value="Dihydropyrimidinase-related protein 2"/>
    <property type="match status" value="1"/>
</dbReference>
<evidence type="ECO:0000313" key="4">
    <source>
        <dbReference type="Proteomes" id="UP000752297"/>
    </source>
</evidence>
<keyword evidence="4" id="KW-1185">Reference proteome</keyword>
<protein>
    <submittedName>
        <fullName evidence="3">Amidohydrolase family protein</fullName>
    </submittedName>
</protein>
<accession>A0A949PLZ0</accession>
<dbReference type="RefSeq" id="WP_217676388.1">
    <property type="nucleotide sequence ID" value="NZ_JAHRVA010000001.1"/>
</dbReference>
<dbReference type="InterPro" id="IPR050138">
    <property type="entry name" value="DHOase/Allantoinase_Hydrolase"/>
</dbReference>
<dbReference type="Proteomes" id="UP000752297">
    <property type="component" value="Unassembled WGS sequence"/>
</dbReference>
<gene>
    <name evidence="3" type="ORF">KUG47_02620</name>
</gene>
<dbReference type="GO" id="GO:0005737">
    <property type="term" value="C:cytoplasm"/>
    <property type="evidence" value="ECO:0007669"/>
    <property type="project" value="TreeGrafter"/>
</dbReference>
<dbReference type="InterPro" id="IPR006680">
    <property type="entry name" value="Amidohydro-rel"/>
</dbReference>
<dbReference type="PANTHER" id="PTHR43668:SF2">
    <property type="entry name" value="ALLANTOINASE"/>
    <property type="match status" value="1"/>
</dbReference>
<organism evidence="3 4">
    <name type="scientific">Falsochrobactrum tianjinense</name>
    <dbReference type="NCBI Taxonomy" id="2706015"/>
    <lineage>
        <taxon>Bacteria</taxon>
        <taxon>Pseudomonadati</taxon>
        <taxon>Pseudomonadota</taxon>
        <taxon>Alphaproteobacteria</taxon>
        <taxon>Hyphomicrobiales</taxon>
        <taxon>Brucellaceae</taxon>
        <taxon>Falsochrobactrum</taxon>
    </lineage>
</organism>
<dbReference type="PANTHER" id="PTHR43668">
    <property type="entry name" value="ALLANTOINASE"/>
    <property type="match status" value="1"/>
</dbReference>
<dbReference type="GO" id="GO:0004038">
    <property type="term" value="F:allantoinase activity"/>
    <property type="evidence" value="ECO:0007669"/>
    <property type="project" value="TreeGrafter"/>
</dbReference>
<dbReference type="AlphaFoldDB" id="A0A949PLZ0"/>
<dbReference type="GO" id="GO:0006145">
    <property type="term" value="P:purine nucleobase catabolic process"/>
    <property type="evidence" value="ECO:0007669"/>
    <property type="project" value="TreeGrafter"/>
</dbReference>
<dbReference type="Pfam" id="PF01979">
    <property type="entry name" value="Amidohydro_1"/>
    <property type="match status" value="1"/>
</dbReference>
<comment type="caution">
    <text evidence="3">The sequence shown here is derived from an EMBL/GenBank/DDBJ whole genome shotgun (WGS) entry which is preliminary data.</text>
</comment>
<evidence type="ECO:0000313" key="3">
    <source>
        <dbReference type="EMBL" id="MBV2142389.1"/>
    </source>
</evidence>
<feature type="domain" description="Amidohydrolase-related" evidence="2">
    <location>
        <begin position="54"/>
        <end position="435"/>
    </location>
</feature>